<reference evidence="1 4" key="2">
    <citation type="submission" date="2021-01" db="EMBL/GenBank/DDBJ databases">
        <title>Complete genome sequences of Corynebacterium macginleyi strains isolated from infectious keratitis.</title>
        <authorList>
            <person name="Sagerfors S."/>
            <person name="Poehlein A."/>
            <person name="Soderquist B."/>
            <person name="Bruggemann H."/>
        </authorList>
    </citation>
    <scope>NUCLEOTIDE SEQUENCE [LARGE SCALE GENOMIC DNA]</scope>
    <source>
        <strain evidence="1 4">12T220</strain>
    </source>
</reference>
<reference evidence="2 3" key="1">
    <citation type="submission" date="2018-10" db="EMBL/GenBank/DDBJ databases">
        <title>Corynebacterium macginleyi genome sequencing and assembly of the type strain and two clinical samples.</title>
        <authorList>
            <person name="Bernier A.-M."/>
            <person name="Bernard K."/>
        </authorList>
    </citation>
    <scope>NUCLEOTIDE SEQUENCE [LARGE SCALE GENOMIC DNA]</scope>
    <source>
        <strain evidence="2 3">NML 120205</strain>
    </source>
</reference>
<dbReference type="RefSeq" id="WP_121927383.1">
    <property type="nucleotide sequence ID" value="NZ_CP068291.1"/>
</dbReference>
<organism evidence="2 3">
    <name type="scientific">Corynebacterium macginleyi</name>
    <dbReference type="NCBI Taxonomy" id="38290"/>
    <lineage>
        <taxon>Bacteria</taxon>
        <taxon>Bacillati</taxon>
        <taxon>Actinomycetota</taxon>
        <taxon>Actinomycetes</taxon>
        <taxon>Mycobacteriales</taxon>
        <taxon>Corynebacteriaceae</taxon>
        <taxon>Corynebacterium</taxon>
    </lineage>
</organism>
<dbReference type="AlphaFoldDB" id="A0A3M0GT58"/>
<accession>A0A3M0GT58</accession>
<keyword evidence="4" id="KW-1185">Reference proteome</keyword>
<evidence type="ECO:0000313" key="4">
    <source>
        <dbReference type="Proteomes" id="UP001518680"/>
    </source>
</evidence>
<dbReference type="InterPro" id="IPR019639">
    <property type="entry name" value="DUF2505"/>
</dbReference>
<name>A0A3M0GT58_9CORY</name>
<dbReference type="EMBL" id="REGC01000002">
    <property type="protein sequence ID" value="RMB63622.1"/>
    <property type="molecule type" value="Genomic_DNA"/>
</dbReference>
<evidence type="ECO:0000313" key="1">
    <source>
        <dbReference type="EMBL" id="MBM0243003.1"/>
    </source>
</evidence>
<dbReference type="EMBL" id="JAACBX020000001">
    <property type="protein sequence ID" value="MBM0243003.1"/>
    <property type="molecule type" value="Genomic_DNA"/>
</dbReference>
<dbReference type="Proteomes" id="UP000270649">
    <property type="component" value="Unassembled WGS sequence"/>
</dbReference>
<sequence>MSTRSENTVTINQPIDLVHKALLTQGYWEYIVENLSPEAGQVHDFSDNVATLYEVLPTSLLPEAVRAMVSQDLKVKRVVTVGELNGQAADVNYTADVKGTPVDFKGDISLAGEGETTTLTYTNEISVKIPMMGAAIEPKVGESLAELFDNEGKLTEQWISDNS</sequence>
<evidence type="ECO:0000313" key="3">
    <source>
        <dbReference type="Proteomes" id="UP000270649"/>
    </source>
</evidence>
<gene>
    <name evidence="2" type="ORF">D9543_02070</name>
    <name evidence="1" type="ORF">GWO63_001545</name>
</gene>
<evidence type="ECO:0000313" key="2">
    <source>
        <dbReference type="EMBL" id="RMB63622.1"/>
    </source>
</evidence>
<dbReference type="Proteomes" id="UP001518680">
    <property type="component" value="Unassembled WGS sequence"/>
</dbReference>
<dbReference type="OrthoDB" id="5178774at2"/>
<comment type="caution">
    <text evidence="2">The sequence shown here is derived from an EMBL/GenBank/DDBJ whole genome shotgun (WGS) entry which is preliminary data.</text>
</comment>
<proteinExistence type="predicted"/>
<protein>
    <submittedName>
        <fullName evidence="2">DUF2505 domain-containing protein</fullName>
    </submittedName>
</protein>
<dbReference type="Pfam" id="PF10698">
    <property type="entry name" value="DUF2505"/>
    <property type="match status" value="1"/>
</dbReference>